<sequence>MVLKLHIFELRNIESSGSCREDEEGHIVVKTKVSNEDLEKIEQYVEKKHYRTDEEINDNYDEYFLNDIEKYIKSLGYELFDRFGVYHISELMIHKH</sequence>
<comment type="caution">
    <text evidence="1">The sequence shown here is derived from an EMBL/GenBank/DDBJ whole genome shotgun (WGS) entry which is preliminary data.</text>
</comment>
<dbReference type="AlphaFoldDB" id="A0A0F9SGX0"/>
<organism evidence="1">
    <name type="scientific">marine sediment metagenome</name>
    <dbReference type="NCBI Taxonomy" id="412755"/>
    <lineage>
        <taxon>unclassified sequences</taxon>
        <taxon>metagenomes</taxon>
        <taxon>ecological metagenomes</taxon>
    </lineage>
</organism>
<evidence type="ECO:0000313" key="1">
    <source>
        <dbReference type="EMBL" id="KKN68155.1"/>
    </source>
</evidence>
<gene>
    <name evidence="1" type="ORF">LCGC14_0453800</name>
</gene>
<proteinExistence type="predicted"/>
<dbReference type="EMBL" id="LAZR01000456">
    <property type="protein sequence ID" value="KKN68155.1"/>
    <property type="molecule type" value="Genomic_DNA"/>
</dbReference>
<protein>
    <submittedName>
        <fullName evidence="1">Uncharacterized protein</fullName>
    </submittedName>
</protein>
<accession>A0A0F9SGX0</accession>
<reference evidence="1" key="1">
    <citation type="journal article" date="2015" name="Nature">
        <title>Complex archaea that bridge the gap between prokaryotes and eukaryotes.</title>
        <authorList>
            <person name="Spang A."/>
            <person name="Saw J.H."/>
            <person name="Jorgensen S.L."/>
            <person name="Zaremba-Niedzwiedzka K."/>
            <person name="Martijn J."/>
            <person name="Lind A.E."/>
            <person name="van Eijk R."/>
            <person name="Schleper C."/>
            <person name="Guy L."/>
            <person name="Ettema T.J."/>
        </authorList>
    </citation>
    <scope>NUCLEOTIDE SEQUENCE</scope>
</reference>
<name>A0A0F9SGX0_9ZZZZ</name>